<evidence type="ECO:0000313" key="3">
    <source>
        <dbReference type="Proteomes" id="UP000218288"/>
    </source>
</evidence>
<feature type="region of interest" description="Disordered" evidence="1">
    <location>
        <begin position="50"/>
        <end position="93"/>
    </location>
</feature>
<organism evidence="2 3">
    <name type="scientific">Methylorubrum populi</name>
    <dbReference type="NCBI Taxonomy" id="223967"/>
    <lineage>
        <taxon>Bacteria</taxon>
        <taxon>Pseudomonadati</taxon>
        <taxon>Pseudomonadota</taxon>
        <taxon>Alphaproteobacteria</taxon>
        <taxon>Hyphomicrobiales</taxon>
        <taxon>Methylobacteriaceae</taxon>
        <taxon>Methylorubrum</taxon>
    </lineage>
</organism>
<dbReference type="EMBL" id="AP014809">
    <property type="protein sequence ID" value="BAU90385.1"/>
    <property type="molecule type" value="Genomic_DNA"/>
</dbReference>
<proteinExistence type="predicted"/>
<sequence length="138" mass="14780">MTAAGIPREAVGGTERVTAPRRFHMFRHRSRTYTESGPVCDRRCAGAPVTPAVPPRSDPGAGKIPAQPFAARFRRRRPHDPPLANPRRVPTLSVAVPTPPALRAEWTNAPGGNVGRDCGGRVRAPLTVEASTVMSDPC</sequence>
<evidence type="ECO:0000313" key="2">
    <source>
        <dbReference type="EMBL" id="BAU90385.1"/>
    </source>
</evidence>
<protein>
    <submittedName>
        <fullName evidence="2">General secretion pathway protein D</fullName>
    </submittedName>
</protein>
<dbReference type="AlphaFoldDB" id="A0A160PDC9"/>
<evidence type="ECO:0000256" key="1">
    <source>
        <dbReference type="SAM" id="MobiDB-lite"/>
    </source>
</evidence>
<name>A0A160PDC9_9HYPH</name>
<gene>
    <name evidence="2" type="ORF">MPPM_1780</name>
</gene>
<accession>A0A160PDC9</accession>
<reference evidence="2 3" key="1">
    <citation type="journal article" date="2016" name="Genome Announc.">
        <title>Complete Genome Sequence of Methylobacterium populi P-1M, Isolated from Pink-Pigmented Household Biofilm.</title>
        <authorList>
            <person name="Morohoshi T."/>
            <person name="Ikeda T."/>
        </authorList>
    </citation>
    <scope>NUCLEOTIDE SEQUENCE [LARGE SCALE GENOMIC DNA]</scope>
    <source>
        <strain evidence="2 3">P-1M</strain>
    </source>
</reference>
<dbReference type="Proteomes" id="UP000218288">
    <property type="component" value="Chromosome"/>
</dbReference>